<dbReference type="AlphaFoldDB" id="A0A2V3J2V1"/>
<protein>
    <submittedName>
        <fullName evidence="2">Uncharacterized protein</fullName>
    </submittedName>
</protein>
<dbReference type="OrthoDB" id="10579933at2759"/>
<proteinExistence type="predicted"/>
<organism evidence="2 3">
    <name type="scientific">Gracilariopsis chorda</name>
    <dbReference type="NCBI Taxonomy" id="448386"/>
    <lineage>
        <taxon>Eukaryota</taxon>
        <taxon>Rhodophyta</taxon>
        <taxon>Florideophyceae</taxon>
        <taxon>Rhodymeniophycidae</taxon>
        <taxon>Gracilariales</taxon>
        <taxon>Gracilariaceae</taxon>
        <taxon>Gracilariopsis</taxon>
    </lineage>
</organism>
<feature type="region of interest" description="Disordered" evidence="1">
    <location>
        <begin position="139"/>
        <end position="173"/>
    </location>
</feature>
<sequence length="173" mass="19343">MGQAFSGTAVVPLSKRHPEEENSSTASSLQQALPIPLRSHGIRKRKSVNKSKVHTITICERDENIAERIKSTIVGESIQVFWTEINAWVDCKVIVYESSMAGTTTAGMHCVEYADGMKEWRTLREFRVVSEDTAIAKKTSRGILSSRTEQNEEEEGRNKEDDSDARSVNTPTK</sequence>
<comment type="caution">
    <text evidence="2">The sequence shown here is derived from an EMBL/GenBank/DDBJ whole genome shotgun (WGS) entry which is preliminary data.</text>
</comment>
<accession>A0A2V3J2V1</accession>
<evidence type="ECO:0000256" key="1">
    <source>
        <dbReference type="SAM" id="MobiDB-lite"/>
    </source>
</evidence>
<feature type="region of interest" description="Disordered" evidence="1">
    <location>
        <begin position="1"/>
        <end position="30"/>
    </location>
</feature>
<name>A0A2V3J2V1_9FLOR</name>
<evidence type="ECO:0000313" key="3">
    <source>
        <dbReference type="Proteomes" id="UP000247409"/>
    </source>
</evidence>
<evidence type="ECO:0000313" key="2">
    <source>
        <dbReference type="EMBL" id="PXF48704.1"/>
    </source>
</evidence>
<keyword evidence="3" id="KW-1185">Reference proteome</keyword>
<dbReference type="EMBL" id="NBIV01000012">
    <property type="protein sequence ID" value="PXF48704.1"/>
    <property type="molecule type" value="Genomic_DNA"/>
</dbReference>
<reference evidence="2 3" key="1">
    <citation type="journal article" date="2018" name="Mol. Biol. Evol.">
        <title>Analysis of the draft genome of the red seaweed Gracilariopsis chorda provides insights into genome size evolution in Rhodophyta.</title>
        <authorList>
            <person name="Lee J."/>
            <person name="Yang E.C."/>
            <person name="Graf L."/>
            <person name="Yang J.H."/>
            <person name="Qiu H."/>
            <person name="Zel Zion U."/>
            <person name="Chan C.X."/>
            <person name="Stephens T.G."/>
            <person name="Weber A.P.M."/>
            <person name="Boo G.H."/>
            <person name="Boo S.M."/>
            <person name="Kim K.M."/>
            <person name="Shin Y."/>
            <person name="Jung M."/>
            <person name="Lee S.J."/>
            <person name="Yim H.S."/>
            <person name="Lee J.H."/>
            <person name="Bhattacharya D."/>
            <person name="Yoon H.S."/>
        </authorList>
    </citation>
    <scope>NUCLEOTIDE SEQUENCE [LARGE SCALE GENOMIC DNA]</scope>
    <source>
        <strain evidence="2 3">SKKU-2015</strain>
        <tissue evidence="2">Whole body</tissue>
    </source>
</reference>
<gene>
    <name evidence="2" type="ORF">BWQ96_01556</name>
</gene>
<dbReference type="Proteomes" id="UP000247409">
    <property type="component" value="Unassembled WGS sequence"/>
</dbReference>